<reference evidence="2" key="1">
    <citation type="journal article" date="2019" name="Int. J. Syst. Evol. Microbiol.">
        <title>The Global Catalogue of Microorganisms (GCM) 10K type strain sequencing project: providing services to taxonomists for standard genome sequencing and annotation.</title>
        <authorList>
            <consortium name="The Broad Institute Genomics Platform"/>
            <consortium name="The Broad Institute Genome Sequencing Center for Infectious Disease"/>
            <person name="Wu L."/>
            <person name="Ma J."/>
        </authorList>
    </citation>
    <scope>NUCLEOTIDE SEQUENCE [LARGE SCALE GENOMIC DNA]</scope>
    <source>
        <strain evidence="2">KCTC 42182</strain>
    </source>
</reference>
<sequence>MNDAAPPAAEFDCQSCGACCSYAADWPRFTLEDDATIARIPAALVDDERGRMRSTDNRCDALTGQVGRATGCAIYALRPDVCRACLPGDDACLIARRHFGLPV</sequence>
<accession>A0ABV7VCQ9</accession>
<keyword evidence="2" id="KW-1185">Reference proteome</keyword>
<organism evidence="1 2">
    <name type="scientific">Ferrovibrio xuzhouensis</name>
    <dbReference type="NCBI Taxonomy" id="1576914"/>
    <lineage>
        <taxon>Bacteria</taxon>
        <taxon>Pseudomonadati</taxon>
        <taxon>Pseudomonadota</taxon>
        <taxon>Alphaproteobacteria</taxon>
        <taxon>Rhodospirillales</taxon>
        <taxon>Rhodospirillaceae</taxon>
        <taxon>Ferrovibrio</taxon>
    </lineage>
</organism>
<dbReference type="EMBL" id="JBHRYJ010000001">
    <property type="protein sequence ID" value="MFC3675269.1"/>
    <property type="molecule type" value="Genomic_DNA"/>
</dbReference>
<dbReference type="Pfam" id="PF03692">
    <property type="entry name" value="CxxCxxCC"/>
    <property type="match status" value="1"/>
</dbReference>
<evidence type="ECO:0000313" key="1">
    <source>
        <dbReference type="EMBL" id="MFC3675269.1"/>
    </source>
</evidence>
<dbReference type="RefSeq" id="WP_379723516.1">
    <property type="nucleotide sequence ID" value="NZ_JBHRYJ010000001.1"/>
</dbReference>
<evidence type="ECO:0000313" key="2">
    <source>
        <dbReference type="Proteomes" id="UP001595711"/>
    </source>
</evidence>
<dbReference type="InterPro" id="IPR005358">
    <property type="entry name" value="Puta_zinc/iron-chelating_dom"/>
</dbReference>
<proteinExistence type="predicted"/>
<gene>
    <name evidence="1" type="ORF">ACFOOQ_06930</name>
</gene>
<dbReference type="Proteomes" id="UP001595711">
    <property type="component" value="Unassembled WGS sequence"/>
</dbReference>
<name>A0ABV7VCQ9_9PROT</name>
<comment type="caution">
    <text evidence="1">The sequence shown here is derived from an EMBL/GenBank/DDBJ whole genome shotgun (WGS) entry which is preliminary data.</text>
</comment>
<protein>
    <submittedName>
        <fullName evidence="1">YkgJ family cysteine cluster protein</fullName>
    </submittedName>
</protein>